<dbReference type="Gene3D" id="2.60.40.3440">
    <property type="match status" value="2"/>
</dbReference>
<evidence type="ECO:0000313" key="2">
    <source>
        <dbReference type="Proteomes" id="UP001157186"/>
    </source>
</evidence>
<reference evidence="1 2" key="1">
    <citation type="submission" date="2023-03" db="EMBL/GenBank/DDBJ databases">
        <title>Draft genome sequence of Thalassotalea insulae KCTC 62186T.</title>
        <authorList>
            <person name="Sawabe T."/>
        </authorList>
    </citation>
    <scope>NUCLEOTIDE SEQUENCE [LARGE SCALE GENOMIC DNA]</scope>
    <source>
        <strain evidence="1 2">KCTC 62186</strain>
    </source>
</reference>
<sequence length="896" mass="99516">MSLFKALINKLQLFFIGSILIFGFNALAIEKPASIVEVDTFGSEGYKLLEKIDKNLVAVTTPNSRLGEFGKYVDVFRIEQDKLIKTDSVDFETINDDFSNPAVRDMAKINEKLIFYVELGYRACLVIASIDNDKFVFDDFFNINLSLRDAKLHLGNNDNFYLSAVVDGELRIEHFQFADGQVVSKSSTLIAHTTDKQTSYGDFYKLDFTEDYLLAVIFDPDGQASFIKTALTESGALGEIEPMVFAGAKDQYWNIKLDGTKAYLFPLYRGIQVVNISANKLELLFEDLETNYTPTGYTQILNETLIGTDHYQLTFFDIKNPESPYLLNNYDYSFWQSEDFVIDGDRLYIARKESGLQVVDIADYSNPKVLYSYTQSSIVTDFAVRNGKLATGSAYAPVSLWDISNPKETTLSYQFTKQNFINMSASDLNSFKGLEFIDDERLLLVSDNAQGFNVKIPGNDNDLVNDWFSIFNQYASSSIGEVISLSNGYVLLANDDLYFFDQYNAYAHVKVIESHIWDVVNTPVAHNNKLFVQVFGHIEVYDTSNLTDVYKITTIELDSYSYRGNLAVKSNYLFTLELGQIAVFDISDLNDVKRVSTIDINSLRYGVSGKAIYVEGNYLVAFGKGALLFDISEPSEPILIDENMGLSTNGTGIGMQGQFFNVLAYTGGTVQRTALNYAPVVNTDKFEVTEDEVLPVIQLFSDPEGDDVTITIIDGASNGVVTVTPELRYQPNENYNGEDSFIIKLEDIYGNNIEKEIIVSVLSVDDIPVAESLTATVNHNSAYTRSLATTDVDGDNLQYSLLNDATNGAVSLSANGSFTYTPNNGYSGSDSFTYEVSDGKNSSQGTITLSVQAAPVVDTKENSSNGGGSGGGSMGYILLMLCIGLLRFQRQRELLF</sequence>
<dbReference type="InterPro" id="IPR013211">
    <property type="entry name" value="LVIVD"/>
</dbReference>
<dbReference type="RefSeq" id="WP_284245663.1">
    <property type="nucleotide sequence ID" value="NZ_BSST01000001.1"/>
</dbReference>
<keyword evidence="2" id="KW-1185">Reference proteome</keyword>
<evidence type="ECO:0000313" key="1">
    <source>
        <dbReference type="EMBL" id="GLX79732.1"/>
    </source>
</evidence>
<accession>A0ABQ6GWJ0</accession>
<dbReference type="InterPro" id="IPR015943">
    <property type="entry name" value="WD40/YVTN_repeat-like_dom_sf"/>
</dbReference>
<dbReference type="Pfam" id="PF17963">
    <property type="entry name" value="Big_9"/>
    <property type="match status" value="2"/>
</dbReference>
<dbReference type="NCBIfam" id="NF012211">
    <property type="entry name" value="tand_rpt_95"/>
    <property type="match status" value="2"/>
</dbReference>
<name>A0ABQ6GWJ0_9GAMM</name>
<dbReference type="EMBL" id="BSST01000001">
    <property type="protein sequence ID" value="GLX79732.1"/>
    <property type="molecule type" value="Genomic_DNA"/>
</dbReference>
<dbReference type="InterPro" id="IPR011047">
    <property type="entry name" value="Quinoprotein_ADH-like_sf"/>
</dbReference>
<organism evidence="1 2">
    <name type="scientific">Thalassotalea insulae</name>
    <dbReference type="NCBI Taxonomy" id="2056778"/>
    <lineage>
        <taxon>Bacteria</taxon>
        <taxon>Pseudomonadati</taxon>
        <taxon>Pseudomonadota</taxon>
        <taxon>Gammaproteobacteria</taxon>
        <taxon>Alteromonadales</taxon>
        <taxon>Colwelliaceae</taxon>
        <taxon>Thalassotalea</taxon>
    </lineage>
</organism>
<dbReference type="Proteomes" id="UP001157186">
    <property type="component" value="Unassembled WGS sequence"/>
</dbReference>
<evidence type="ECO:0008006" key="3">
    <source>
        <dbReference type="Google" id="ProtNLM"/>
    </source>
</evidence>
<comment type="caution">
    <text evidence="1">The sequence shown here is derived from an EMBL/GenBank/DDBJ whole genome shotgun (WGS) entry which is preliminary data.</text>
</comment>
<proteinExistence type="predicted"/>
<dbReference type="Gene3D" id="2.130.10.10">
    <property type="entry name" value="YVTN repeat-like/Quinoprotein amine dehydrogenase"/>
    <property type="match status" value="1"/>
</dbReference>
<dbReference type="SUPFAM" id="SSF50998">
    <property type="entry name" value="Quinoprotein alcohol dehydrogenase-like"/>
    <property type="match status" value="1"/>
</dbReference>
<protein>
    <recommendedName>
        <fullName evidence="3">Tandem-95 repeat protein</fullName>
    </recommendedName>
</protein>
<dbReference type="Pfam" id="PF08309">
    <property type="entry name" value="LVIVD"/>
    <property type="match status" value="2"/>
</dbReference>
<gene>
    <name evidence="1" type="ORF">tinsulaeT_30720</name>
</gene>